<organism evidence="1 2">
    <name type="scientific">Azorhizobium oxalatiphilum</name>
    <dbReference type="NCBI Taxonomy" id="980631"/>
    <lineage>
        <taxon>Bacteria</taxon>
        <taxon>Pseudomonadati</taxon>
        <taxon>Pseudomonadota</taxon>
        <taxon>Alphaproteobacteria</taxon>
        <taxon>Hyphomicrobiales</taxon>
        <taxon>Xanthobacteraceae</taxon>
        <taxon>Azorhizobium</taxon>
    </lineage>
</organism>
<dbReference type="Proteomes" id="UP000606044">
    <property type="component" value="Unassembled WGS sequence"/>
</dbReference>
<proteinExistence type="predicted"/>
<comment type="caution">
    <text evidence="1">The sequence shown here is derived from an EMBL/GenBank/DDBJ whole genome shotgun (WGS) entry which is preliminary data.</text>
</comment>
<dbReference type="NCBIfam" id="TIGR03223">
    <property type="entry name" value="Phn_opern_protn"/>
    <property type="match status" value="1"/>
</dbReference>
<evidence type="ECO:0008006" key="3">
    <source>
        <dbReference type="Google" id="ProtNLM"/>
    </source>
</evidence>
<dbReference type="AlphaFoldDB" id="A0A917C9U7"/>
<keyword evidence="2" id="KW-1185">Reference proteome</keyword>
<evidence type="ECO:0000313" key="1">
    <source>
        <dbReference type="EMBL" id="GGF78089.1"/>
    </source>
</evidence>
<dbReference type="PIRSF" id="PIRSF033328">
    <property type="entry name" value="Phest_Mll4975"/>
    <property type="match status" value="1"/>
</dbReference>
<protein>
    <recommendedName>
        <fullName evidence="3">Phosphonate metabolism protein</fullName>
    </recommendedName>
</protein>
<dbReference type="InterPro" id="IPR009389">
    <property type="entry name" value="DUF1045"/>
</dbReference>
<dbReference type="EMBL" id="BMCT01000007">
    <property type="protein sequence ID" value="GGF78089.1"/>
    <property type="molecule type" value="Genomic_DNA"/>
</dbReference>
<accession>A0A917C9U7</accession>
<gene>
    <name evidence="1" type="ORF">GCM10007301_42590</name>
</gene>
<dbReference type="Gene3D" id="3.90.1140.10">
    <property type="entry name" value="Cyclic phosphodiesterase"/>
    <property type="match status" value="1"/>
</dbReference>
<sequence length="231" mass="25436">MSVRYAVYLAPACDTALWRFGSSVVGYDAETGADCVAPALCGFAPEDWRGLTDEPRRYGFHGTLKAPFRLAPGMDETDLFAALAGFAMEHHPFELPPLEVRQLGSFIALVPPAPVPALDDLALDAVERLDAVRAPLSEAEIARRKPENLTPRQRAHLHRYGYPYVREDFRFHMTLTGKLQEPAMGHAVNALSEAYLASGAHMPVPVDDVVLYMQEEAGARFRILHRAPLGA</sequence>
<name>A0A917C9U7_9HYPH</name>
<reference evidence="1" key="2">
    <citation type="submission" date="2020-09" db="EMBL/GenBank/DDBJ databases">
        <authorList>
            <person name="Sun Q."/>
            <person name="Sedlacek I."/>
        </authorList>
    </citation>
    <scope>NUCLEOTIDE SEQUENCE</scope>
    <source>
        <strain evidence="1">CCM 7897</strain>
    </source>
</reference>
<dbReference type="RefSeq" id="WP_188582365.1">
    <property type="nucleotide sequence ID" value="NZ_BMCT01000007.1"/>
</dbReference>
<evidence type="ECO:0000313" key="2">
    <source>
        <dbReference type="Proteomes" id="UP000606044"/>
    </source>
</evidence>
<reference evidence="1" key="1">
    <citation type="journal article" date="2014" name="Int. J. Syst. Evol. Microbiol.">
        <title>Complete genome sequence of Corynebacterium casei LMG S-19264T (=DSM 44701T), isolated from a smear-ripened cheese.</title>
        <authorList>
            <consortium name="US DOE Joint Genome Institute (JGI-PGF)"/>
            <person name="Walter F."/>
            <person name="Albersmeier A."/>
            <person name="Kalinowski J."/>
            <person name="Ruckert C."/>
        </authorList>
    </citation>
    <scope>NUCLEOTIDE SEQUENCE</scope>
    <source>
        <strain evidence="1">CCM 7897</strain>
    </source>
</reference>
<dbReference type="Pfam" id="PF06299">
    <property type="entry name" value="DUF1045"/>
    <property type="match status" value="1"/>
</dbReference>